<sequence length="121" mass="13217">MSKTKGAKEVWITERGSSFGYNNLVVDMRGLHIMKEAGYTVIFDGTHSVQQPGGMGTSTGGNRNHVAPLCRAAVAVGVDGLFMEVHDDPDNAPSDGPNMLTFPMFRDVMYETSKFVKARYV</sequence>
<dbReference type="Pfam" id="PF00793">
    <property type="entry name" value="DAHP_synth_1"/>
    <property type="match status" value="1"/>
</dbReference>
<comment type="subcellular location">
    <subcellularLocation>
        <location evidence="1">Cytoplasm</location>
    </subcellularLocation>
</comment>
<keyword evidence="4" id="KW-0963">Cytoplasm</keyword>
<evidence type="ECO:0000256" key="5">
    <source>
        <dbReference type="ARBA" id="ARBA00022679"/>
    </source>
</evidence>
<dbReference type="EC" id="2.5.1.55" evidence="3"/>
<evidence type="ECO:0000256" key="6">
    <source>
        <dbReference type="ARBA" id="ARBA00049112"/>
    </source>
</evidence>
<evidence type="ECO:0000256" key="2">
    <source>
        <dbReference type="ARBA" id="ARBA00010499"/>
    </source>
</evidence>
<dbReference type="SUPFAM" id="SSF51569">
    <property type="entry name" value="Aldolase"/>
    <property type="match status" value="1"/>
</dbReference>
<evidence type="ECO:0000256" key="4">
    <source>
        <dbReference type="ARBA" id="ARBA00022490"/>
    </source>
</evidence>
<accession>A0A382PA76</accession>
<dbReference type="InterPro" id="IPR013785">
    <property type="entry name" value="Aldolase_TIM"/>
</dbReference>
<evidence type="ECO:0000256" key="1">
    <source>
        <dbReference type="ARBA" id="ARBA00004496"/>
    </source>
</evidence>
<proteinExistence type="inferred from homology"/>
<dbReference type="GO" id="GO:0005737">
    <property type="term" value="C:cytoplasm"/>
    <property type="evidence" value="ECO:0007669"/>
    <property type="project" value="UniProtKB-SubCell"/>
</dbReference>
<dbReference type="PANTHER" id="PTHR21057">
    <property type="entry name" value="PHOSPHO-2-DEHYDRO-3-DEOXYHEPTONATE ALDOLASE"/>
    <property type="match status" value="1"/>
</dbReference>
<dbReference type="Gene3D" id="3.20.20.70">
    <property type="entry name" value="Aldolase class I"/>
    <property type="match status" value="1"/>
</dbReference>
<dbReference type="GO" id="GO:0008676">
    <property type="term" value="F:3-deoxy-8-phosphooctulonate synthase activity"/>
    <property type="evidence" value="ECO:0007669"/>
    <property type="project" value="UniProtKB-EC"/>
</dbReference>
<feature type="domain" description="DAHP synthetase I/KDSA" evidence="7">
    <location>
        <begin position="6"/>
        <end position="114"/>
    </location>
</feature>
<comment type="catalytic activity">
    <reaction evidence="6">
        <text>D-arabinose 5-phosphate + phosphoenolpyruvate + H2O = 3-deoxy-alpha-D-manno-2-octulosonate-8-phosphate + phosphate</text>
        <dbReference type="Rhea" id="RHEA:14053"/>
        <dbReference type="ChEBI" id="CHEBI:15377"/>
        <dbReference type="ChEBI" id="CHEBI:43474"/>
        <dbReference type="ChEBI" id="CHEBI:57693"/>
        <dbReference type="ChEBI" id="CHEBI:58702"/>
        <dbReference type="ChEBI" id="CHEBI:85985"/>
        <dbReference type="EC" id="2.5.1.55"/>
    </reaction>
</comment>
<dbReference type="AlphaFoldDB" id="A0A382PA76"/>
<dbReference type="EMBL" id="UINC01105959">
    <property type="protein sequence ID" value="SVC70279.1"/>
    <property type="molecule type" value="Genomic_DNA"/>
</dbReference>
<reference evidence="8" key="1">
    <citation type="submission" date="2018-05" db="EMBL/GenBank/DDBJ databases">
        <authorList>
            <person name="Lanie J.A."/>
            <person name="Ng W.-L."/>
            <person name="Kazmierczak K.M."/>
            <person name="Andrzejewski T.M."/>
            <person name="Davidsen T.M."/>
            <person name="Wayne K.J."/>
            <person name="Tettelin H."/>
            <person name="Glass J.I."/>
            <person name="Rusch D."/>
            <person name="Podicherti R."/>
            <person name="Tsui H.-C.T."/>
            <person name="Winkler M.E."/>
        </authorList>
    </citation>
    <scope>NUCLEOTIDE SEQUENCE</scope>
</reference>
<comment type="similarity">
    <text evidence="2">Belongs to the KdsA family.</text>
</comment>
<organism evidence="8">
    <name type="scientific">marine metagenome</name>
    <dbReference type="NCBI Taxonomy" id="408172"/>
    <lineage>
        <taxon>unclassified sequences</taxon>
        <taxon>metagenomes</taxon>
        <taxon>ecological metagenomes</taxon>
    </lineage>
</organism>
<keyword evidence="5" id="KW-0808">Transferase</keyword>
<dbReference type="InterPro" id="IPR006269">
    <property type="entry name" value="KDO8P_synthase"/>
</dbReference>
<evidence type="ECO:0000259" key="7">
    <source>
        <dbReference type="Pfam" id="PF00793"/>
    </source>
</evidence>
<gene>
    <name evidence="8" type="ORF">METZ01_LOCUS323133</name>
</gene>
<evidence type="ECO:0000256" key="3">
    <source>
        <dbReference type="ARBA" id="ARBA00012693"/>
    </source>
</evidence>
<name>A0A382PA76_9ZZZZ</name>
<evidence type="ECO:0000313" key="8">
    <source>
        <dbReference type="EMBL" id="SVC70279.1"/>
    </source>
</evidence>
<protein>
    <recommendedName>
        <fullName evidence="3">3-deoxy-8-phosphooctulonate synthase</fullName>
        <ecNumber evidence="3">2.5.1.55</ecNumber>
    </recommendedName>
</protein>
<dbReference type="InterPro" id="IPR006218">
    <property type="entry name" value="DAHP1/KDSA"/>
</dbReference>